<dbReference type="InterPro" id="IPR036388">
    <property type="entry name" value="WH-like_DNA-bd_sf"/>
</dbReference>
<dbReference type="GO" id="GO:0003700">
    <property type="term" value="F:DNA-binding transcription factor activity"/>
    <property type="evidence" value="ECO:0007669"/>
    <property type="project" value="InterPro"/>
</dbReference>
<dbReference type="Pfam" id="PF00027">
    <property type="entry name" value="cNMP_binding"/>
    <property type="match status" value="1"/>
</dbReference>
<keyword evidence="2" id="KW-0238">DNA-binding</keyword>
<dbReference type="FunFam" id="1.10.10.10:FF:000028">
    <property type="entry name" value="Fumarate/nitrate reduction transcriptional regulator Fnr"/>
    <property type="match status" value="1"/>
</dbReference>
<dbReference type="PROSITE" id="PS51063">
    <property type="entry name" value="HTH_CRP_2"/>
    <property type="match status" value="1"/>
</dbReference>
<dbReference type="SUPFAM" id="SSF51206">
    <property type="entry name" value="cAMP-binding domain-like"/>
    <property type="match status" value="1"/>
</dbReference>
<evidence type="ECO:0000256" key="1">
    <source>
        <dbReference type="ARBA" id="ARBA00023015"/>
    </source>
</evidence>
<dbReference type="PANTHER" id="PTHR24567:SF75">
    <property type="entry name" value="FUMARATE AND NITRATE REDUCTION REGULATORY PROTEIN"/>
    <property type="match status" value="1"/>
</dbReference>
<dbReference type="Pfam" id="PF13545">
    <property type="entry name" value="HTH_Crp_2"/>
    <property type="match status" value="1"/>
</dbReference>
<dbReference type="PROSITE" id="PS00042">
    <property type="entry name" value="HTH_CRP_1"/>
    <property type="match status" value="1"/>
</dbReference>
<dbReference type="AlphaFoldDB" id="A0A4V3CN09"/>
<reference evidence="5 6" key="1">
    <citation type="submission" date="2019-03" db="EMBL/GenBank/DDBJ databases">
        <title>Freshwater and sediment microbial communities from various areas in North America, analyzing microbe dynamics in response to fracking.</title>
        <authorList>
            <person name="Lamendella R."/>
        </authorList>
    </citation>
    <scope>NUCLEOTIDE SEQUENCE [LARGE SCALE GENOMIC DNA]</scope>
    <source>
        <strain evidence="5 6">18_TX</strain>
    </source>
</reference>
<dbReference type="SUPFAM" id="SSF46785">
    <property type="entry name" value="Winged helix' DNA-binding domain"/>
    <property type="match status" value="1"/>
</dbReference>
<gene>
    <name evidence="5" type="ORF">DEU29_11021</name>
</gene>
<feature type="domain" description="HTH crp-type" evidence="4">
    <location>
        <begin position="161"/>
        <end position="234"/>
    </location>
</feature>
<dbReference type="InterPro" id="IPR036390">
    <property type="entry name" value="WH_DNA-bd_sf"/>
</dbReference>
<proteinExistence type="predicted"/>
<dbReference type="InterPro" id="IPR014710">
    <property type="entry name" value="RmlC-like_jellyroll"/>
</dbReference>
<dbReference type="CDD" id="cd00038">
    <property type="entry name" value="CAP_ED"/>
    <property type="match status" value="1"/>
</dbReference>
<evidence type="ECO:0000256" key="2">
    <source>
        <dbReference type="ARBA" id="ARBA00023125"/>
    </source>
</evidence>
<dbReference type="SMART" id="SM00100">
    <property type="entry name" value="cNMP"/>
    <property type="match status" value="1"/>
</dbReference>
<dbReference type="CDD" id="cd00092">
    <property type="entry name" value="HTH_CRP"/>
    <property type="match status" value="1"/>
</dbReference>
<sequence>MQHAAKSQPEVAMRNPIQCNQCSMQSICVPAGLVSSDVELLDKSSREPHVYNKRAMVYSPDQPMHSLFAIKSGSVKCYTIDSEGKQQITSFHLAGDIIGMESIAKGAAVTYCEALETSMLCEIKLSRLFAQNFNGVDKNLLQLLSKRIGQRNVHYLNVVNTTAEQRVASFLMAMGDHLHEHGFSRQEFRLPMTRTDIANYLGLAVETVSRIFTSFKNQGLIATQQSILTIKNLQELQKIAA</sequence>
<keyword evidence="1" id="KW-0805">Transcription regulation</keyword>
<evidence type="ECO:0000313" key="5">
    <source>
        <dbReference type="EMBL" id="TDP32162.1"/>
    </source>
</evidence>
<dbReference type="SMART" id="SM00419">
    <property type="entry name" value="HTH_CRP"/>
    <property type="match status" value="1"/>
</dbReference>
<evidence type="ECO:0000259" key="4">
    <source>
        <dbReference type="PROSITE" id="PS51063"/>
    </source>
</evidence>
<keyword evidence="3" id="KW-0804">Transcription</keyword>
<protein>
    <submittedName>
        <fullName evidence="5">CRP/FNR family transcriptional regulator</fullName>
    </submittedName>
</protein>
<name>A0A4V3CN09_9GAMM</name>
<keyword evidence="6" id="KW-1185">Reference proteome</keyword>
<dbReference type="Proteomes" id="UP000295531">
    <property type="component" value="Unassembled WGS sequence"/>
</dbReference>
<dbReference type="Gene3D" id="2.60.120.10">
    <property type="entry name" value="Jelly Rolls"/>
    <property type="match status" value="1"/>
</dbReference>
<dbReference type="InterPro" id="IPR000595">
    <property type="entry name" value="cNMP-bd_dom"/>
</dbReference>
<dbReference type="PRINTS" id="PR00034">
    <property type="entry name" value="HTHCRP"/>
</dbReference>
<dbReference type="EMBL" id="SNXI01000010">
    <property type="protein sequence ID" value="TDP32162.1"/>
    <property type="molecule type" value="Genomic_DNA"/>
</dbReference>
<dbReference type="InterPro" id="IPR050397">
    <property type="entry name" value="Env_Response_Regulators"/>
</dbReference>
<dbReference type="GO" id="GO:0003677">
    <property type="term" value="F:DNA binding"/>
    <property type="evidence" value="ECO:0007669"/>
    <property type="project" value="UniProtKB-KW"/>
</dbReference>
<organism evidence="5 6">
    <name type="scientific">Idiomarina aquatica</name>
    <dbReference type="NCBI Taxonomy" id="1327752"/>
    <lineage>
        <taxon>Bacteria</taxon>
        <taxon>Pseudomonadati</taxon>
        <taxon>Pseudomonadota</taxon>
        <taxon>Gammaproteobacteria</taxon>
        <taxon>Alteromonadales</taxon>
        <taxon>Idiomarinaceae</taxon>
        <taxon>Idiomarina</taxon>
    </lineage>
</organism>
<dbReference type="InterPro" id="IPR012318">
    <property type="entry name" value="HTH_CRP"/>
</dbReference>
<comment type="caution">
    <text evidence="5">The sequence shown here is derived from an EMBL/GenBank/DDBJ whole genome shotgun (WGS) entry which is preliminary data.</text>
</comment>
<evidence type="ECO:0000256" key="3">
    <source>
        <dbReference type="ARBA" id="ARBA00023163"/>
    </source>
</evidence>
<accession>A0A4V3CN09</accession>
<evidence type="ECO:0000313" key="6">
    <source>
        <dbReference type="Proteomes" id="UP000295531"/>
    </source>
</evidence>
<dbReference type="InterPro" id="IPR018335">
    <property type="entry name" value="Tscrpt_reg_HTH_Crp-type_CS"/>
</dbReference>
<dbReference type="RefSeq" id="WP_243734522.1">
    <property type="nucleotide sequence ID" value="NZ_SNXI01000010.1"/>
</dbReference>
<dbReference type="InterPro" id="IPR018490">
    <property type="entry name" value="cNMP-bd_dom_sf"/>
</dbReference>
<dbReference type="GO" id="GO:0005829">
    <property type="term" value="C:cytosol"/>
    <property type="evidence" value="ECO:0007669"/>
    <property type="project" value="TreeGrafter"/>
</dbReference>
<dbReference type="PANTHER" id="PTHR24567">
    <property type="entry name" value="CRP FAMILY TRANSCRIPTIONAL REGULATORY PROTEIN"/>
    <property type="match status" value="1"/>
</dbReference>
<dbReference type="Gene3D" id="1.10.10.10">
    <property type="entry name" value="Winged helix-like DNA-binding domain superfamily/Winged helix DNA-binding domain"/>
    <property type="match status" value="1"/>
</dbReference>